<evidence type="ECO:0000256" key="1">
    <source>
        <dbReference type="ARBA" id="ARBA00006643"/>
    </source>
</evidence>
<evidence type="ECO:0000313" key="5">
    <source>
        <dbReference type="EMBL" id="KAF7849939.1"/>
    </source>
</evidence>
<dbReference type="Gene3D" id="1.25.40.10">
    <property type="entry name" value="Tetratricopeptide repeat domain"/>
    <property type="match status" value="4"/>
</dbReference>
<evidence type="ECO:0000313" key="6">
    <source>
        <dbReference type="Proteomes" id="UP000806378"/>
    </source>
</evidence>
<keyword evidence="6" id="KW-1185">Reference proteome</keyword>
<evidence type="ECO:0008006" key="7">
    <source>
        <dbReference type="Google" id="ProtNLM"/>
    </source>
</evidence>
<evidence type="ECO:0000256" key="4">
    <source>
        <dbReference type="SAM" id="MobiDB-lite"/>
    </source>
</evidence>
<comment type="similarity">
    <text evidence="1">Belongs to the PPR family. PCMP-H subfamily.</text>
</comment>
<dbReference type="PANTHER" id="PTHR47926:SF465">
    <property type="entry name" value="PENTATRICOPEPTIDE REPEAT (PPR-LIKE) SUPERFAMILY PROTEIN"/>
    <property type="match status" value="1"/>
</dbReference>
<dbReference type="InterPro" id="IPR011990">
    <property type="entry name" value="TPR-like_helical_dom_sf"/>
</dbReference>
<dbReference type="Pfam" id="PF01535">
    <property type="entry name" value="PPR"/>
    <property type="match status" value="4"/>
</dbReference>
<feature type="compositionally biased region" description="Pro residues" evidence="4">
    <location>
        <begin position="1"/>
        <end position="12"/>
    </location>
</feature>
<organism evidence="5 6">
    <name type="scientific">Corymbia citriodora subsp. variegata</name>
    <dbReference type="NCBI Taxonomy" id="360336"/>
    <lineage>
        <taxon>Eukaryota</taxon>
        <taxon>Viridiplantae</taxon>
        <taxon>Streptophyta</taxon>
        <taxon>Embryophyta</taxon>
        <taxon>Tracheophyta</taxon>
        <taxon>Spermatophyta</taxon>
        <taxon>Magnoliopsida</taxon>
        <taxon>eudicotyledons</taxon>
        <taxon>Gunneridae</taxon>
        <taxon>Pentapetalae</taxon>
        <taxon>rosids</taxon>
        <taxon>malvids</taxon>
        <taxon>Myrtales</taxon>
        <taxon>Myrtaceae</taxon>
        <taxon>Myrtoideae</taxon>
        <taxon>Eucalypteae</taxon>
        <taxon>Corymbia</taxon>
    </lineage>
</organism>
<keyword evidence="2" id="KW-0677">Repeat</keyword>
<feature type="repeat" description="PPR" evidence="3">
    <location>
        <begin position="163"/>
        <end position="197"/>
    </location>
</feature>
<reference evidence="5" key="1">
    <citation type="submission" date="2020-05" db="EMBL/GenBank/DDBJ databases">
        <title>WGS assembly of Corymbia citriodora subspecies variegata.</title>
        <authorList>
            <person name="Barry K."/>
            <person name="Hundley H."/>
            <person name="Shu S."/>
            <person name="Jenkins J."/>
            <person name="Grimwood J."/>
            <person name="Baten A."/>
        </authorList>
    </citation>
    <scope>NUCLEOTIDE SEQUENCE</scope>
    <source>
        <strain evidence="5">CV2-018</strain>
    </source>
</reference>
<dbReference type="PANTHER" id="PTHR47926">
    <property type="entry name" value="PENTATRICOPEPTIDE REPEAT-CONTAINING PROTEIN"/>
    <property type="match status" value="1"/>
</dbReference>
<dbReference type="SUPFAM" id="SSF48452">
    <property type="entry name" value="TPR-like"/>
    <property type="match status" value="1"/>
</dbReference>
<evidence type="ECO:0000256" key="2">
    <source>
        <dbReference type="ARBA" id="ARBA00022737"/>
    </source>
</evidence>
<proteinExistence type="inferred from homology"/>
<sequence length="618" mass="69444">MPLLSPPKPPSHLPSRPNPRKRPTTRDPGRPSCLVRSLLDLCSRGQLADAVDSLRRLALRGVRLPSGVLAHLIHRCGAAGSLRQGRRVHLHLKFTGLKRPGTFLSNHLIEMYFRCDDEVAARKVFDKMPARNVYSWNSVLSGYANLGRMNLARRLFEKMPERDVVSWNTMVMGYVRWGRCDEAVRLYRELRRSGTECSEFSFAGILTVCVKLKDLCLSKQIHGQVLVSGYSSNAVVSSTVVNAYAKCGEMSDARRAFDDMQVKDILAWTTLVSGYAKWGDMEAAKGTFDQMPEKNAVSWTALIAGYARNGLGDIALKLFSEMMKLQLKPDQFTFSSSLCACASMASLKLGKQIHGFLIRTYFKPNTIVVCSLIDMYSKCGLLSSARLVFDLVDDKNNVVLWNTMISALAQHGQGKGAIEMFDDMIRLGIKPDRITLLVTVNACSHSHLPKEGLQLFDSITHDHGISPDQEHYACMIDLLGRAGLFDELIKQFRMMPFPPDERIWNALLCVCKIHCNLALGKEAAEQLLELQPNSPEAYIFLSSVYASLGKWKSVEEVRKLMHDRCVMKDRAVSWIETDSKVHSFSSADNSHPSKKEIYLMLDQIAIQMEEDKLRLDTQ</sequence>
<dbReference type="PROSITE" id="PS51375">
    <property type="entry name" value="PPR"/>
    <property type="match status" value="5"/>
</dbReference>
<comment type="caution">
    <text evidence="5">The sequence shown here is derived from an EMBL/GenBank/DDBJ whole genome shotgun (WGS) entry which is preliminary data.</text>
</comment>
<dbReference type="AlphaFoldDB" id="A0A8T0CUU9"/>
<dbReference type="GO" id="GO:0003729">
    <property type="term" value="F:mRNA binding"/>
    <property type="evidence" value="ECO:0007669"/>
    <property type="project" value="UniProtKB-ARBA"/>
</dbReference>
<feature type="repeat" description="PPR" evidence="3">
    <location>
        <begin position="264"/>
        <end position="294"/>
    </location>
</feature>
<dbReference type="InterPro" id="IPR002885">
    <property type="entry name" value="PPR_rpt"/>
</dbReference>
<dbReference type="Pfam" id="PF13041">
    <property type="entry name" value="PPR_2"/>
    <property type="match status" value="3"/>
</dbReference>
<dbReference type="FunFam" id="1.25.40.10:FF:000348">
    <property type="entry name" value="Pentatricopeptide repeat-containing protein chloroplastic"/>
    <property type="match status" value="1"/>
</dbReference>
<dbReference type="Pfam" id="PF20431">
    <property type="entry name" value="E_motif"/>
    <property type="match status" value="1"/>
</dbReference>
<feature type="region of interest" description="Disordered" evidence="4">
    <location>
        <begin position="1"/>
        <end position="31"/>
    </location>
</feature>
<accession>A0A8T0CUU9</accession>
<dbReference type="InterPro" id="IPR046960">
    <property type="entry name" value="PPR_At4g14850-like_plant"/>
</dbReference>
<name>A0A8T0CUU9_CORYI</name>
<dbReference type="EMBL" id="MU089669">
    <property type="protein sequence ID" value="KAF7849939.1"/>
    <property type="molecule type" value="Genomic_DNA"/>
</dbReference>
<dbReference type="FunFam" id="1.25.40.10:FF:000442">
    <property type="entry name" value="Pentatricopeptide repeat-containing protein At3g49710"/>
    <property type="match status" value="1"/>
</dbReference>
<dbReference type="Gramene" id="rna-gnl|WGS:JABURB|Cocit.L0100.1">
    <property type="protein sequence ID" value="cds-KAF7849939.1"/>
    <property type="gene ID" value="gene-BT93_L0100"/>
</dbReference>
<feature type="repeat" description="PPR" evidence="3">
    <location>
        <begin position="132"/>
        <end position="162"/>
    </location>
</feature>
<evidence type="ECO:0000256" key="3">
    <source>
        <dbReference type="PROSITE-ProRule" id="PRU00708"/>
    </source>
</evidence>
<gene>
    <name evidence="5" type="ORF">BT93_L0100</name>
</gene>
<dbReference type="FunFam" id="1.25.40.10:FF:000690">
    <property type="entry name" value="Pentatricopeptide repeat-containing protein"/>
    <property type="match status" value="1"/>
</dbReference>
<protein>
    <recommendedName>
        <fullName evidence="7">Pentatricopeptide repeat-containing protein</fullName>
    </recommendedName>
</protein>
<dbReference type="GO" id="GO:0009451">
    <property type="term" value="P:RNA modification"/>
    <property type="evidence" value="ECO:0007669"/>
    <property type="project" value="InterPro"/>
</dbReference>
<dbReference type="Proteomes" id="UP000806378">
    <property type="component" value="Unassembled WGS sequence"/>
</dbReference>
<dbReference type="InterPro" id="IPR046848">
    <property type="entry name" value="E_motif"/>
</dbReference>
<feature type="repeat" description="PPR" evidence="3">
    <location>
        <begin position="295"/>
        <end position="329"/>
    </location>
</feature>
<dbReference type="NCBIfam" id="TIGR00756">
    <property type="entry name" value="PPR"/>
    <property type="match status" value="6"/>
</dbReference>
<dbReference type="OrthoDB" id="185373at2759"/>
<feature type="repeat" description="PPR" evidence="3">
    <location>
        <begin position="397"/>
        <end position="431"/>
    </location>
</feature>